<protein>
    <submittedName>
        <fullName evidence="1">Helix-hairpin-helix domain-containing protein</fullName>
    </submittedName>
</protein>
<keyword evidence="2" id="KW-1185">Reference proteome</keyword>
<dbReference type="InterPro" id="IPR051675">
    <property type="entry name" value="Endo/Exo/Phosphatase_dom_1"/>
</dbReference>
<dbReference type="Pfam" id="PF12836">
    <property type="entry name" value="HHH_3"/>
    <property type="match status" value="1"/>
</dbReference>
<evidence type="ECO:0000313" key="1">
    <source>
        <dbReference type="EMBL" id="WZW88084.1"/>
    </source>
</evidence>
<accession>A0ABZ3C121</accession>
<dbReference type="NCBIfam" id="TIGR00426">
    <property type="entry name" value="competence protein ComEA helix-hairpin-helix repeat region"/>
    <property type="match status" value="1"/>
</dbReference>
<dbReference type="InterPro" id="IPR010994">
    <property type="entry name" value="RuvA_2-like"/>
</dbReference>
<evidence type="ECO:0000313" key="2">
    <source>
        <dbReference type="Proteomes" id="UP001449178"/>
    </source>
</evidence>
<proteinExistence type="predicted"/>
<dbReference type="PANTHER" id="PTHR21180:SF32">
    <property type="entry name" value="ENDONUCLEASE_EXONUCLEASE_PHOSPHATASE FAMILY DOMAIN-CONTAINING PROTEIN 1"/>
    <property type="match status" value="1"/>
</dbReference>
<gene>
    <name evidence="1" type="ORF">WMO13_01480</name>
</gene>
<reference evidence="1 2" key="1">
    <citation type="submission" date="2024-03" db="EMBL/GenBank/DDBJ databases">
        <title>Complete Genome Sequence and Annotation of Ignatzschineria larvae DSM 13226.</title>
        <authorList>
            <person name="Cantrell E."/>
            <person name="Burcham Z.M."/>
        </authorList>
    </citation>
    <scope>NUCLEOTIDE SEQUENCE [LARGE SCALE GENOMIC DNA]</scope>
    <source>
        <strain evidence="1 2">DSM 13226</strain>
    </source>
</reference>
<dbReference type="SUPFAM" id="SSF47781">
    <property type="entry name" value="RuvA domain 2-like"/>
    <property type="match status" value="1"/>
</dbReference>
<dbReference type="PANTHER" id="PTHR21180">
    <property type="entry name" value="ENDONUCLEASE/EXONUCLEASE/PHOSPHATASE FAMILY DOMAIN-CONTAINING PROTEIN 1"/>
    <property type="match status" value="1"/>
</dbReference>
<organism evidence="1 2">
    <name type="scientific">Ignatzschineria larvae DSM 13226</name>
    <dbReference type="NCBI Taxonomy" id="1111732"/>
    <lineage>
        <taxon>Bacteria</taxon>
        <taxon>Pseudomonadati</taxon>
        <taxon>Pseudomonadota</taxon>
        <taxon>Gammaproteobacteria</taxon>
        <taxon>Cardiobacteriales</taxon>
        <taxon>Ignatzschineriaceae</taxon>
        <taxon>Ignatzschineria</taxon>
    </lineage>
</organism>
<dbReference type="Gene3D" id="1.10.150.280">
    <property type="entry name" value="AF1531-like domain"/>
    <property type="match status" value="1"/>
</dbReference>
<dbReference type="InterPro" id="IPR004509">
    <property type="entry name" value="Competence_ComEA_HhH"/>
</dbReference>
<name>A0ABZ3C121_9GAMM</name>
<dbReference type="EMBL" id="CP150637">
    <property type="protein sequence ID" value="WZW88084.1"/>
    <property type="molecule type" value="Genomic_DNA"/>
</dbReference>
<dbReference type="RefSeq" id="WP_084331422.1">
    <property type="nucleotide sequence ID" value="NZ_AZOD01000006.1"/>
</dbReference>
<dbReference type="Proteomes" id="UP001449178">
    <property type="component" value="Chromosome"/>
</dbReference>
<sequence length="122" mass="13016">MSTTKTITTTAITNRVKTIKAALVKFTIGALALGSLTLSTLTFAAPININTADLPTIMENLVDVGPVKAGAIVEYREQNGPFKVAEDLLSVKGIGAKTLEKNRDNLLFLEVEEVTVPVESTK</sequence>